<dbReference type="STRING" id="597456.A0A0L7QTI4"/>
<dbReference type="Proteomes" id="UP000053825">
    <property type="component" value="Unassembled WGS sequence"/>
</dbReference>
<name>A0A0L7QTI4_9HYME</name>
<accession>A0A0L7QTI4</accession>
<dbReference type="Pfam" id="PF05253">
    <property type="entry name" value="zf-U11-48K"/>
    <property type="match status" value="1"/>
</dbReference>
<feature type="domain" description="CHHC U11-48K-type" evidence="4">
    <location>
        <begin position="4"/>
        <end position="31"/>
    </location>
</feature>
<evidence type="ECO:0000313" key="5">
    <source>
        <dbReference type="EMBL" id="KOC61967.1"/>
    </source>
</evidence>
<evidence type="ECO:0000313" key="6">
    <source>
        <dbReference type="Proteomes" id="UP000053825"/>
    </source>
</evidence>
<dbReference type="SUPFAM" id="SSF57667">
    <property type="entry name" value="beta-beta-alpha zinc fingers"/>
    <property type="match status" value="1"/>
</dbReference>
<dbReference type="EMBL" id="KQ414741">
    <property type="protein sequence ID" value="KOC61967.1"/>
    <property type="molecule type" value="Genomic_DNA"/>
</dbReference>
<evidence type="ECO:0000256" key="2">
    <source>
        <dbReference type="ARBA" id="ARBA00022771"/>
    </source>
</evidence>
<gene>
    <name evidence="5" type="ORF">WH47_05856</name>
</gene>
<sequence>MDPIVTCPYDVTHRIHKSVLPYHLVRCRKNHPLEKVQCPFDAFHVVDKEYLEV</sequence>
<dbReference type="OrthoDB" id="5839404at2759"/>
<evidence type="ECO:0000259" key="4">
    <source>
        <dbReference type="PROSITE" id="PS51800"/>
    </source>
</evidence>
<keyword evidence="1" id="KW-0479">Metal-binding</keyword>
<dbReference type="GO" id="GO:0008270">
    <property type="term" value="F:zinc ion binding"/>
    <property type="evidence" value="ECO:0007669"/>
    <property type="project" value="UniProtKB-KW"/>
</dbReference>
<dbReference type="AlphaFoldDB" id="A0A0L7QTI4"/>
<organism evidence="5 6">
    <name type="scientific">Habropoda laboriosa</name>
    <dbReference type="NCBI Taxonomy" id="597456"/>
    <lineage>
        <taxon>Eukaryota</taxon>
        <taxon>Metazoa</taxon>
        <taxon>Ecdysozoa</taxon>
        <taxon>Arthropoda</taxon>
        <taxon>Hexapoda</taxon>
        <taxon>Insecta</taxon>
        <taxon>Pterygota</taxon>
        <taxon>Neoptera</taxon>
        <taxon>Endopterygota</taxon>
        <taxon>Hymenoptera</taxon>
        <taxon>Apocrita</taxon>
        <taxon>Aculeata</taxon>
        <taxon>Apoidea</taxon>
        <taxon>Anthophila</taxon>
        <taxon>Apidae</taxon>
        <taxon>Habropoda</taxon>
    </lineage>
</organism>
<dbReference type="InterPro" id="IPR022776">
    <property type="entry name" value="TRM13/UPF0224_CHHC_Znf_dom"/>
</dbReference>
<protein>
    <submittedName>
        <fullName evidence="5">Gametocyte-specific factor 1</fullName>
    </submittedName>
</protein>
<evidence type="ECO:0000256" key="1">
    <source>
        <dbReference type="ARBA" id="ARBA00022723"/>
    </source>
</evidence>
<keyword evidence="2" id="KW-0863">Zinc-finger</keyword>
<reference evidence="5 6" key="1">
    <citation type="submission" date="2015-07" db="EMBL/GenBank/DDBJ databases">
        <title>The genome of Habropoda laboriosa.</title>
        <authorList>
            <person name="Pan H."/>
            <person name="Kapheim K."/>
        </authorList>
    </citation>
    <scope>NUCLEOTIDE SEQUENCE [LARGE SCALE GENOMIC DNA]</scope>
    <source>
        <strain evidence="5">0110345459</strain>
    </source>
</reference>
<keyword evidence="6" id="KW-1185">Reference proteome</keyword>
<evidence type="ECO:0000256" key="3">
    <source>
        <dbReference type="ARBA" id="ARBA00022833"/>
    </source>
</evidence>
<proteinExistence type="predicted"/>
<keyword evidence="3" id="KW-0862">Zinc</keyword>
<dbReference type="InterPro" id="IPR036236">
    <property type="entry name" value="Znf_C2H2_sf"/>
</dbReference>
<dbReference type="PROSITE" id="PS51800">
    <property type="entry name" value="ZF_CHHC_U11_48K"/>
    <property type="match status" value="1"/>
</dbReference>